<dbReference type="AlphaFoldDB" id="A0A6J7DK71"/>
<dbReference type="GO" id="GO:0008658">
    <property type="term" value="F:penicillin binding"/>
    <property type="evidence" value="ECO:0007669"/>
    <property type="project" value="InterPro"/>
</dbReference>
<dbReference type="PANTHER" id="PTHR30627:SF24">
    <property type="entry name" value="PENICILLIN-BINDING PROTEIN 4B"/>
    <property type="match status" value="1"/>
</dbReference>
<evidence type="ECO:0000313" key="3">
    <source>
        <dbReference type="EMBL" id="CAB4869880.1"/>
    </source>
</evidence>
<evidence type="ECO:0000259" key="2">
    <source>
        <dbReference type="Pfam" id="PF21922"/>
    </source>
</evidence>
<dbReference type="InterPro" id="IPR050515">
    <property type="entry name" value="Beta-lactam/transpept"/>
</dbReference>
<evidence type="ECO:0000259" key="1">
    <source>
        <dbReference type="Pfam" id="PF00905"/>
    </source>
</evidence>
<name>A0A6J7DK71_9ZZZZ</name>
<dbReference type="Pfam" id="PF21922">
    <property type="entry name" value="PBP_dimer_2"/>
    <property type="match status" value="1"/>
</dbReference>
<feature type="domain" description="Penicillin-binding protein transpeptidase" evidence="1">
    <location>
        <begin position="155"/>
        <end position="469"/>
    </location>
</feature>
<dbReference type="GO" id="GO:0071972">
    <property type="term" value="F:peptidoglycan L,D-transpeptidase activity"/>
    <property type="evidence" value="ECO:0007669"/>
    <property type="project" value="TreeGrafter"/>
</dbReference>
<accession>A0A6J7DK71</accession>
<dbReference type="PANTHER" id="PTHR30627">
    <property type="entry name" value="PEPTIDOGLYCAN D,D-TRANSPEPTIDASE"/>
    <property type="match status" value="1"/>
</dbReference>
<dbReference type="Gene3D" id="3.90.1310.10">
    <property type="entry name" value="Penicillin-binding protein 2a (Domain 2)"/>
    <property type="match status" value="1"/>
</dbReference>
<dbReference type="GO" id="GO:0005886">
    <property type="term" value="C:plasma membrane"/>
    <property type="evidence" value="ECO:0007669"/>
    <property type="project" value="TreeGrafter"/>
</dbReference>
<dbReference type="EMBL" id="CAFBLU010000008">
    <property type="protein sequence ID" value="CAB4869880.1"/>
    <property type="molecule type" value="Genomic_DNA"/>
</dbReference>
<organism evidence="3">
    <name type="scientific">freshwater metagenome</name>
    <dbReference type="NCBI Taxonomy" id="449393"/>
    <lineage>
        <taxon>unclassified sequences</taxon>
        <taxon>metagenomes</taxon>
        <taxon>ecological metagenomes</taxon>
    </lineage>
</organism>
<feature type="domain" description="Penicillin binding protein A dimerisation" evidence="2">
    <location>
        <begin position="52"/>
        <end position="134"/>
    </location>
</feature>
<sequence>MNRPITGLFAMFVILFAVLVGFTSRWTVFESKSLRDNPLNRRVLLEELEINRGEIKAQDGTVLAHSVKAAGKTWKREYPTGALFAQTVGWSYPGQGITDTGTELYRRDVLLGRSNSISSTIGRIQGHKKQGGSVKTWLDTEAQKVALRSLAGRAGSVVAMDPRTGAVRVMASVPDFAPSPANLARAAKSSGSPLLNRVTQARYPPGSTFKVVTAVAAIDSGQYTPTSTVDGKSPQVFSGVPLNNDDKVSYDNVDLTTALTFSINTAWANVASDLGRVTMAKYMSRFGFDSKPQLDYPPRQMTASGARVKGSIVPPTDDRVDLARLSIGQDKLLVTPIQMMEVAAAVANHGVLMQPRIGDQIINTDGQSSRVLPEEQGRVMRPSTALAVTEMMKKVVQEGTGTAAALSGIEVAGKTGTAQIDPLQNLTQPWFIAFAPADNPTIAIAVTVERSFGGFGGTIAAPIARDVMEVLLRNSPGRRIP</sequence>
<dbReference type="InterPro" id="IPR054120">
    <property type="entry name" value="PBPA_dimer"/>
</dbReference>
<protein>
    <submittedName>
        <fullName evidence="3">Unannotated protein</fullName>
    </submittedName>
</protein>
<dbReference type="GO" id="GO:0071555">
    <property type="term" value="P:cell wall organization"/>
    <property type="evidence" value="ECO:0007669"/>
    <property type="project" value="TreeGrafter"/>
</dbReference>
<gene>
    <name evidence="3" type="ORF">UFOPK3444_00661</name>
</gene>
<dbReference type="InterPro" id="IPR012338">
    <property type="entry name" value="Beta-lactam/transpept-like"/>
</dbReference>
<proteinExistence type="predicted"/>
<dbReference type="InterPro" id="IPR001460">
    <property type="entry name" value="PCN-bd_Tpept"/>
</dbReference>
<dbReference type="SUPFAM" id="SSF56601">
    <property type="entry name" value="beta-lactamase/transpeptidase-like"/>
    <property type="match status" value="1"/>
</dbReference>
<dbReference type="Gene3D" id="3.40.710.10">
    <property type="entry name" value="DD-peptidase/beta-lactamase superfamily"/>
    <property type="match status" value="1"/>
</dbReference>
<reference evidence="3" key="1">
    <citation type="submission" date="2020-05" db="EMBL/GenBank/DDBJ databases">
        <authorList>
            <person name="Chiriac C."/>
            <person name="Salcher M."/>
            <person name="Ghai R."/>
            <person name="Kavagutti S V."/>
        </authorList>
    </citation>
    <scope>NUCLEOTIDE SEQUENCE</scope>
</reference>
<dbReference type="Pfam" id="PF00905">
    <property type="entry name" value="Transpeptidase"/>
    <property type="match status" value="1"/>
</dbReference>